<sequence>MSDNDAAEVTSVPVPDTPSSPSRQLSSPIPTFSKDDPGAWPEVLNATLIEYLIENPIKQMKQYYFPRHASGRKFSEYYYERHLGNGEKYHRLAAIFSVKKCRLSLLL</sequence>
<name>A0AAU9UNR4_EUPED</name>
<feature type="region of interest" description="Disordered" evidence="1">
    <location>
        <begin position="1"/>
        <end position="38"/>
    </location>
</feature>
<accession>A0AAU9UNR4</accession>
<dbReference type="EMBL" id="CAKOGL010000021">
    <property type="protein sequence ID" value="CAH2099294.1"/>
    <property type="molecule type" value="Genomic_DNA"/>
</dbReference>
<dbReference type="AlphaFoldDB" id="A0AAU9UNR4"/>
<gene>
    <name evidence="2" type="ORF">EEDITHA_LOCUS14293</name>
</gene>
<protein>
    <submittedName>
        <fullName evidence="2">Uncharacterized protein</fullName>
    </submittedName>
</protein>
<reference evidence="2" key="1">
    <citation type="submission" date="2022-03" db="EMBL/GenBank/DDBJ databases">
        <authorList>
            <person name="Tunstrom K."/>
        </authorList>
    </citation>
    <scope>NUCLEOTIDE SEQUENCE</scope>
</reference>
<feature type="compositionally biased region" description="Low complexity" evidence="1">
    <location>
        <begin position="9"/>
        <end position="22"/>
    </location>
</feature>
<evidence type="ECO:0000313" key="3">
    <source>
        <dbReference type="Proteomes" id="UP001153954"/>
    </source>
</evidence>
<keyword evidence="3" id="KW-1185">Reference proteome</keyword>
<comment type="caution">
    <text evidence="2">The sequence shown here is derived from an EMBL/GenBank/DDBJ whole genome shotgun (WGS) entry which is preliminary data.</text>
</comment>
<dbReference type="Proteomes" id="UP001153954">
    <property type="component" value="Unassembled WGS sequence"/>
</dbReference>
<proteinExistence type="predicted"/>
<organism evidence="2 3">
    <name type="scientific">Euphydryas editha</name>
    <name type="common">Edith's checkerspot</name>
    <dbReference type="NCBI Taxonomy" id="104508"/>
    <lineage>
        <taxon>Eukaryota</taxon>
        <taxon>Metazoa</taxon>
        <taxon>Ecdysozoa</taxon>
        <taxon>Arthropoda</taxon>
        <taxon>Hexapoda</taxon>
        <taxon>Insecta</taxon>
        <taxon>Pterygota</taxon>
        <taxon>Neoptera</taxon>
        <taxon>Endopterygota</taxon>
        <taxon>Lepidoptera</taxon>
        <taxon>Glossata</taxon>
        <taxon>Ditrysia</taxon>
        <taxon>Papilionoidea</taxon>
        <taxon>Nymphalidae</taxon>
        <taxon>Nymphalinae</taxon>
        <taxon>Euphydryas</taxon>
    </lineage>
</organism>
<evidence type="ECO:0000313" key="2">
    <source>
        <dbReference type="EMBL" id="CAH2099294.1"/>
    </source>
</evidence>
<evidence type="ECO:0000256" key="1">
    <source>
        <dbReference type="SAM" id="MobiDB-lite"/>
    </source>
</evidence>